<proteinExistence type="predicted"/>
<reference evidence="2" key="1">
    <citation type="submission" date="2017-05" db="EMBL/GenBank/DDBJ databases">
        <title>Draft genome sequence of Geobacter pelophilus, a iron(III)-reducing bacteria.</title>
        <authorList>
            <person name="Aoyagi T."/>
            <person name="Koike H."/>
            <person name="Morita T."/>
            <person name="Sato Y."/>
            <person name="Habe H."/>
            <person name="Hori T."/>
        </authorList>
    </citation>
    <scope>NUCLEOTIDE SEQUENCE [LARGE SCALE GENOMIC DNA]</scope>
    <source>
        <strain evidence="2">Drf2</strain>
    </source>
</reference>
<sequence length="42" mass="4872">MLRYVLNVLRSCEGKTTKRSLAAVHCNATCFSIERRIRLHSH</sequence>
<organism evidence="1 2">
    <name type="scientific">Geoanaerobacter pelophilus</name>
    <dbReference type="NCBI Taxonomy" id="60036"/>
    <lineage>
        <taxon>Bacteria</taxon>
        <taxon>Pseudomonadati</taxon>
        <taxon>Thermodesulfobacteriota</taxon>
        <taxon>Desulfuromonadia</taxon>
        <taxon>Geobacterales</taxon>
        <taxon>Geobacteraceae</taxon>
        <taxon>Geoanaerobacter</taxon>
    </lineage>
</organism>
<evidence type="ECO:0000313" key="1">
    <source>
        <dbReference type="EMBL" id="GAW66702.1"/>
    </source>
</evidence>
<dbReference type="Proteomes" id="UP000194153">
    <property type="component" value="Unassembled WGS sequence"/>
</dbReference>
<dbReference type="EMBL" id="BDQG01000001">
    <property type="protein sequence ID" value="GAW66702.1"/>
    <property type="molecule type" value="Genomic_DNA"/>
</dbReference>
<accession>A0ABQ0MIR6</accession>
<comment type="caution">
    <text evidence="1">The sequence shown here is derived from an EMBL/GenBank/DDBJ whole genome shotgun (WGS) entry which is preliminary data.</text>
</comment>
<protein>
    <submittedName>
        <fullName evidence="1">Uncharacterized protein</fullName>
    </submittedName>
</protein>
<gene>
    <name evidence="1" type="ORF">GPEL0_01f2178</name>
</gene>
<name>A0ABQ0MIR6_9BACT</name>
<keyword evidence="2" id="KW-1185">Reference proteome</keyword>
<evidence type="ECO:0000313" key="2">
    <source>
        <dbReference type="Proteomes" id="UP000194153"/>
    </source>
</evidence>